<accession>A0A822XI19</accession>
<organism evidence="1 2">
    <name type="scientific">Nelumbo nucifera</name>
    <name type="common">Sacred lotus</name>
    <dbReference type="NCBI Taxonomy" id="4432"/>
    <lineage>
        <taxon>Eukaryota</taxon>
        <taxon>Viridiplantae</taxon>
        <taxon>Streptophyta</taxon>
        <taxon>Embryophyta</taxon>
        <taxon>Tracheophyta</taxon>
        <taxon>Spermatophyta</taxon>
        <taxon>Magnoliopsida</taxon>
        <taxon>Proteales</taxon>
        <taxon>Nelumbonaceae</taxon>
        <taxon>Nelumbo</taxon>
    </lineage>
</organism>
<dbReference type="Proteomes" id="UP000607653">
    <property type="component" value="Unassembled WGS sequence"/>
</dbReference>
<protein>
    <submittedName>
        <fullName evidence="1">Uncharacterized protein</fullName>
    </submittedName>
</protein>
<sequence>MQLRMAILQERLVPCSRLKLFKTPSSLSYRRLLPFLTDIARDNSIIAGALDIRSCKKVQKIVEERSSLPISVSTSADFPLNGTKTNNLRMQHYLDGSCVPPIINSSELAAPTGPSKIEDSNLGSPEQPIVASCLQNPSKNPIISPVCASMMGIIPNAYSACAPKDQQVVLDGSSKLEHAYEVGDSIHETDLLVVPSCSSVGPETSSIEKCSLQVPFYMPVEVEDDFLIPKLKYGEDTEPVGELSFHHNHSRFLGSPKGILKRNSRGCRGLCTCLNCSYFHLHAERAFEFSRNQI</sequence>
<proteinExistence type="predicted"/>
<gene>
    <name evidence="1" type="ORF">HUJ06_021075</name>
</gene>
<comment type="caution">
    <text evidence="1">The sequence shown here is derived from an EMBL/GenBank/DDBJ whole genome shotgun (WGS) entry which is preliminary data.</text>
</comment>
<dbReference type="EMBL" id="DUZY01000001">
    <property type="protein sequence ID" value="DAD19612.1"/>
    <property type="molecule type" value="Genomic_DNA"/>
</dbReference>
<dbReference type="AlphaFoldDB" id="A0A822XI19"/>
<evidence type="ECO:0000313" key="1">
    <source>
        <dbReference type="EMBL" id="DAD19612.1"/>
    </source>
</evidence>
<name>A0A822XI19_NELNU</name>
<evidence type="ECO:0000313" key="2">
    <source>
        <dbReference type="Proteomes" id="UP000607653"/>
    </source>
</evidence>
<dbReference type="PANTHER" id="PTHR34461:SF4">
    <property type="entry name" value="OS01G0101800 PROTEIN"/>
    <property type="match status" value="1"/>
</dbReference>
<keyword evidence="2" id="KW-1185">Reference proteome</keyword>
<dbReference type="PANTHER" id="PTHR34461">
    <property type="entry name" value="EXPRESSED PROTEIN"/>
    <property type="match status" value="1"/>
</dbReference>
<reference evidence="1 2" key="1">
    <citation type="journal article" date="2020" name="Mol. Biol. Evol.">
        <title>Distinct Expression and Methylation Patterns for Genes with Different Fates following a Single Whole-Genome Duplication in Flowering Plants.</title>
        <authorList>
            <person name="Shi T."/>
            <person name="Rahmani R.S."/>
            <person name="Gugger P.F."/>
            <person name="Wang M."/>
            <person name="Li H."/>
            <person name="Zhang Y."/>
            <person name="Li Z."/>
            <person name="Wang Q."/>
            <person name="Van de Peer Y."/>
            <person name="Marchal K."/>
            <person name="Chen J."/>
        </authorList>
    </citation>
    <scope>NUCLEOTIDE SEQUENCE [LARGE SCALE GENOMIC DNA]</scope>
    <source>
        <tissue evidence="1">Leaf</tissue>
    </source>
</reference>